<name>A0A1R3HB05_COCAP</name>
<gene>
    <name evidence="2" type="ORF">CCACVL1_20483</name>
</gene>
<dbReference type="Gramene" id="OMO67521">
    <property type="protein sequence ID" value="OMO67521"/>
    <property type="gene ID" value="CCACVL1_20483"/>
</dbReference>
<evidence type="ECO:0000256" key="1">
    <source>
        <dbReference type="SAM" id="MobiDB-lite"/>
    </source>
</evidence>
<feature type="compositionally biased region" description="Low complexity" evidence="1">
    <location>
        <begin position="54"/>
        <end position="68"/>
    </location>
</feature>
<dbReference type="Proteomes" id="UP000188268">
    <property type="component" value="Unassembled WGS sequence"/>
</dbReference>
<dbReference type="STRING" id="210143.A0A1R3HB05"/>
<sequence>MFRTELTKNQNSMLGKYIFLLQKPSKSWTTKTANYYEDDSPKTADYPETPTRASGGSKSSSDGVSLLSPEPPKEKTFLLSIGAHQSRRRRRQTLENMTNLRPVRTLNINSRSFKEYLEVGETIMNFESECKLCGSTGNLTLDVSEAEPLTLADSASEIAAPLMVLRCIGCYPTRFVFGTGWRAES</sequence>
<feature type="region of interest" description="Disordered" evidence="1">
    <location>
        <begin position="36"/>
        <end position="72"/>
    </location>
</feature>
<dbReference type="InterPro" id="IPR008584">
    <property type="entry name" value="CXXC_Zn-binding_euk"/>
</dbReference>
<keyword evidence="3" id="KW-1185">Reference proteome</keyword>
<reference evidence="2 3" key="1">
    <citation type="submission" date="2013-09" db="EMBL/GenBank/DDBJ databases">
        <title>Corchorus capsularis genome sequencing.</title>
        <authorList>
            <person name="Alam M."/>
            <person name="Haque M.S."/>
            <person name="Islam M.S."/>
            <person name="Emdad E.M."/>
            <person name="Islam M.M."/>
            <person name="Ahmed B."/>
            <person name="Halim A."/>
            <person name="Hossen Q.M.M."/>
            <person name="Hossain M.Z."/>
            <person name="Ahmed R."/>
            <person name="Khan M.M."/>
            <person name="Islam R."/>
            <person name="Rashid M.M."/>
            <person name="Khan S.A."/>
            <person name="Rahman M.S."/>
            <person name="Alam M."/>
        </authorList>
    </citation>
    <scope>NUCLEOTIDE SEQUENCE [LARGE SCALE GENOMIC DNA]</scope>
    <source>
        <strain evidence="3">cv. CVL-1</strain>
        <tissue evidence="2">Whole seedling</tissue>
    </source>
</reference>
<evidence type="ECO:0000313" key="3">
    <source>
        <dbReference type="Proteomes" id="UP000188268"/>
    </source>
</evidence>
<organism evidence="2 3">
    <name type="scientific">Corchorus capsularis</name>
    <name type="common">Jute</name>
    <dbReference type="NCBI Taxonomy" id="210143"/>
    <lineage>
        <taxon>Eukaryota</taxon>
        <taxon>Viridiplantae</taxon>
        <taxon>Streptophyta</taxon>
        <taxon>Embryophyta</taxon>
        <taxon>Tracheophyta</taxon>
        <taxon>Spermatophyta</taxon>
        <taxon>Magnoliopsida</taxon>
        <taxon>eudicotyledons</taxon>
        <taxon>Gunneridae</taxon>
        <taxon>Pentapetalae</taxon>
        <taxon>rosids</taxon>
        <taxon>malvids</taxon>
        <taxon>Malvales</taxon>
        <taxon>Malvaceae</taxon>
        <taxon>Grewioideae</taxon>
        <taxon>Apeibeae</taxon>
        <taxon>Corchorus</taxon>
    </lineage>
</organism>
<accession>A0A1R3HB05</accession>
<comment type="caution">
    <text evidence="2">The sequence shown here is derived from an EMBL/GenBank/DDBJ whole genome shotgun (WGS) entry which is preliminary data.</text>
</comment>
<evidence type="ECO:0000313" key="2">
    <source>
        <dbReference type="EMBL" id="OMO67521.1"/>
    </source>
</evidence>
<dbReference type="SUPFAM" id="SSF141678">
    <property type="entry name" value="MAL13P1.257-like"/>
    <property type="match status" value="1"/>
</dbReference>
<proteinExistence type="predicted"/>
<dbReference type="EMBL" id="AWWV01012399">
    <property type="protein sequence ID" value="OMO67521.1"/>
    <property type="molecule type" value="Genomic_DNA"/>
</dbReference>
<dbReference type="Pfam" id="PF05907">
    <property type="entry name" value="CXXC_Zn-b_euk"/>
    <property type="match status" value="1"/>
</dbReference>
<dbReference type="AlphaFoldDB" id="A0A1R3HB05"/>
<protein>
    <submittedName>
        <fullName evidence="2">Uncharacterized protein</fullName>
    </submittedName>
</protein>